<comment type="caution">
    <text evidence="7">The sequence shown here is derived from an EMBL/GenBank/DDBJ whole genome shotgun (WGS) entry which is preliminary data.</text>
</comment>
<evidence type="ECO:0000256" key="1">
    <source>
        <dbReference type="ARBA" id="ARBA00004239"/>
    </source>
</evidence>
<dbReference type="Gene3D" id="2.40.70.10">
    <property type="entry name" value="Acid Proteases"/>
    <property type="match status" value="2"/>
</dbReference>
<proteinExistence type="inferred from homology"/>
<dbReference type="Pfam" id="PF14541">
    <property type="entry name" value="TAXi_C"/>
    <property type="match status" value="1"/>
</dbReference>
<dbReference type="InterPro" id="IPR032799">
    <property type="entry name" value="TAXi_C"/>
</dbReference>
<dbReference type="InterPro" id="IPR001461">
    <property type="entry name" value="Aspartic_peptidase_A1"/>
</dbReference>
<evidence type="ECO:0000256" key="4">
    <source>
        <dbReference type="ARBA" id="ARBA00022729"/>
    </source>
</evidence>
<dbReference type="InterPro" id="IPR033121">
    <property type="entry name" value="PEPTIDASE_A1"/>
</dbReference>
<dbReference type="FunFam" id="2.40.70.10:FF:000041">
    <property type="entry name" value="Basic 7S globulin"/>
    <property type="match status" value="1"/>
</dbReference>
<evidence type="ECO:0000313" key="7">
    <source>
        <dbReference type="EMBL" id="KAF5950903.1"/>
    </source>
</evidence>
<keyword evidence="3" id="KW-0964">Secreted</keyword>
<dbReference type="InterPro" id="IPR021109">
    <property type="entry name" value="Peptidase_aspartic_dom_sf"/>
</dbReference>
<evidence type="ECO:0000313" key="8">
    <source>
        <dbReference type="Proteomes" id="UP000593564"/>
    </source>
</evidence>
<keyword evidence="4 5" id="KW-0732">Signal</keyword>
<evidence type="ECO:0000256" key="5">
    <source>
        <dbReference type="SAM" id="SignalP"/>
    </source>
</evidence>
<feature type="signal peptide" evidence="5">
    <location>
        <begin position="1"/>
        <end position="22"/>
    </location>
</feature>
<dbReference type="GO" id="GO:0006508">
    <property type="term" value="P:proteolysis"/>
    <property type="evidence" value="ECO:0007669"/>
    <property type="project" value="InterPro"/>
</dbReference>
<feature type="domain" description="Peptidase A1" evidence="6">
    <location>
        <begin position="45"/>
        <end position="392"/>
    </location>
</feature>
<dbReference type="PANTHER" id="PTHR47965">
    <property type="entry name" value="ASPARTYL PROTEASE-RELATED"/>
    <property type="match status" value="1"/>
</dbReference>
<feature type="chain" id="PRO_5029791400" description="Peptidase A1 domain-containing protein" evidence="5">
    <location>
        <begin position="23"/>
        <end position="415"/>
    </location>
</feature>
<evidence type="ECO:0000256" key="3">
    <source>
        <dbReference type="ARBA" id="ARBA00022525"/>
    </source>
</evidence>
<organism evidence="7 8">
    <name type="scientific">Camellia sinensis</name>
    <name type="common">Tea plant</name>
    <name type="synonym">Thea sinensis</name>
    <dbReference type="NCBI Taxonomy" id="4442"/>
    <lineage>
        <taxon>Eukaryota</taxon>
        <taxon>Viridiplantae</taxon>
        <taxon>Streptophyta</taxon>
        <taxon>Embryophyta</taxon>
        <taxon>Tracheophyta</taxon>
        <taxon>Spermatophyta</taxon>
        <taxon>Magnoliopsida</taxon>
        <taxon>eudicotyledons</taxon>
        <taxon>Gunneridae</taxon>
        <taxon>Pentapetalae</taxon>
        <taxon>asterids</taxon>
        <taxon>Ericales</taxon>
        <taxon>Theaceae</taxon>
        <taxon>Camellia</taxon>
    </lineage>
</organism>
<dbReference type="EMBL" id="JACBKZ010000005">
    <property type="protein sequence ID" value="KAF5950903.1"/>
    <property type="molecule type" value="Genomic_DNA"/>
</dbReference>
<dbReference type="PROSITE" id="PS51767">
    <property type="entry name" value="PEPTIDASE_A1"/>
    <property type="match status" value="1"/>
</dbReference>
<comment type="subcellular location">
    <subcellularLocation>
        <location evidence="1">Secreted</location>
        <location evidence="1">Extracellular space</location>
    </subcellularLocation>
</comment>
<dbReference type="SUPFAM" id="SSF50630">
    <property type="entry name" value="Acid proteases"/>
    <property type="match status" value="1"/>
</dbReference>
<accession>A0A7J7HDA8</accession>
<evidence type="ECO:0000256" key="2">
    <source>
        <dbReference type="ARBA" id="ARBA00007447"/>
    </source>
</evidence>
<dbReference type="Proteomes" id="UP000593564">
    <property type="component" value="Unassembled WGS sequence"/>
</dbReference>
<protein>
    <recommendedName>
        <fullName evidence="6">Peptidase A1 domain-containing protein</fullName>
    </recommendedName>
</protein>
<dbReference type="Pfam" id="PF14543">
    <property type="entry name" value="TAXi_N"/>
    <property type="match status" value="1"/>
</dbReference>
<reference evidence="7 8" key="2">
    <citation type="submission" date="2020-07" db="EMBL/GenBank/DDBJ databases">
        <title>Genome assembly of wild tea tree DASZ reveals pedigree and selection history of tea varieties.</title>
        <authorList>
            <person name="Zhang W."/>
        </authorList>
    </citation>
    <scope>NUCLEOTIDE SEQUENCE [LARGE SCALE GENOMIC DNA]</scope>
    <source>
        <strain evidence="8">cv. G240</strain>
        <tissue evidence="7">Leaf</tissue>
    </source>
</reference>
<dbReference type="AlphaFoldDB" id="A0A7J7HDA8"/>
<dbReference type="PANTHER" id="PTHR47965:SF46">
    <property type="entry name" value="BASIC 7S GLOBULIN-LIKE"/>
    <property type="match status" value="1"/>
</dbReference>
<evidence type="ECO:0000259" key="6">
    <source>
        <dbReference type="PROSITE" id="PS51767"/>
    </source>
</evidence>
<comment type="similarity">
    <text evidence="2">Belongs to the peptidase A1 family.</text>
</comment>
<keyword evidence="8" id="KW-1185">Reference proteome</keyword>
<name>A0A7J7HDA8_CAMSI</name>
<sequence>MAASLSIFLLFSFTFLLTFSLAQKPSSQNIGIVLPVIKDVSTLQYATHMHHGSNPTVPIKLVVDLGGPVLWLDCASGHMPSSHRPINGGSLECSRANIANGCDCSVDTVNTITHGATRGELVEDVVAVDSVDRSGQVTSITTVDHFLFSCVPPWLLNGLASGVKGMLGLGRARISVPSQLATSFGFQRKFAICLSSSNGNGVVLLGNEPYVSIFEPDLPNSLMYTPLISNQDGALEDYYVNVKSIKINGKRLSLSTSTLSIGGTKLSTIVPYTTMESTIYDTFKRAYIKIATSMNMTRVASVAHFDVCFSSDGLEKTWGGPAVPVIDFVLQSEMVKWRIHGRNSMVEVSDGVLCLGFLDGGVSPKASIVIGGHQLEDILLEFNLGTSMLGFSSSLLMRDTSCSNFKLYSMPSESL</sequence>
<gene>
    <name evidence="7" type="ORF">HYC85_012896</name>
</gene>
<dbReference type="GO" id="GO:0005576">
    <property type="term" value="C:extracellular region"/>
    <property type="evidence" value="ECO:0007669"/>
    <property type="project" value="UniProtKB-SubCell"/>
</dbReference>
<reference evidence="8" key="1">
    <citation type="journal article" date="2020" name="Nat. Commun.">
        <title>Genome assembly of wild tea tree DASZ reveals pedigree and selection history of tea varieties.</title>
        <authorList>
            <person name="Zhang W."/>
            <person name="Zhang Y."/>
            <person name="Qiu H."/>
            <person name="Guo Y."/>
            <person name="Wan H."/>
            <person name="Zhang X."/>
            <person name="Scossa F."/>
            <person name="Alseekh S."/>
            <person name="Zhang Q."/>
            <person name="Wang P."/>
            <person name="Xu L."/>
            <person name="Schmidt M.H."/>
            <person name="Jia X."/>
            <person name="Li D."/>
            <person name="Zhu A."/>
            <person name="Guo F."/>
            <person name="Chen W."/>
            <person name="Ni D."/>
            <person name="Usadel B."/>
            <person name="Fernie A.R."/>
            <person name="Wen W."/>
        </authorList>
    </citation>
    <scope>NUCLEOTIDE SEQUENCE [LARGE SCALE GENOMIC DNA]</scope>
    <source>
        <strain evidence="8">cv. G240</strain>
    </source>
</reference>
<dbReference type="GO" id="GO:0004190">
    <property type="term" value="F:aspartic-type endopeptidase activity"/>
    <property type="evidence" value="ECO:0007669"/>
    <property type="project" value="InterPro"/>
</dbReference>
<dbReference type="InterPro" id="IPR032861">
    <property type="entry name" value="TAXi_N"/>
</dbReference>